<proteinExistence type="predicted"/>
<dbReference type="EMBL" id="MU005611">
    <property type="protein sequence ID" value="KAF2678607.1"/>
    <property type="molecule type" value="Genomic_DNA"/>
</dbReference>
<accession>A0A6G1IK40</accession>
<evidence type="ECO:0000256" key="1">
    <source>
        <dbReference type="SAM" id="SignalP"/>
    </source>
</evidence>
<feature type="chain" id="PRO_5026035004" description="Secreted protein" evidence="1">
    <location>
        <begin position="18"/>
        <end position="151"/>
    </location>
</feature>
<evidence type="ECO:0000313" key="3">
    <source>
        <dbReference type="Proteomes" id="UP000799291"/>
    </source>
</evidence>
<name>A0A6G1IK40_9PLEO</name>
<evidence type="ECO:0000313" key="2">
    <source>
        <dbReference type="EMBL" id="KAF2678607.1"/>
    </source>
</evidence>
<protein>
    <recommendedName>
        <fullName evidence="4">Secreted protein</fullName>
    </recommendedName>
</protein>
<reference evidence="2" key="1">
    <citation type="journal article" date="2020" name="Stud. Mycol.">
        <title>101 Dothideomycetes genomes: a test case for predicting lifestyles and emergence of pathogens.</title>
        <authorList>
            <person name="Haridas S."/>
            <person name="Albert R."/>
            <person name="Binder M."/>
            <person name="Bloem J."/>
            <person name="Labutti K."/>
            <person name="Salamov A."/>
            <person name="Andreopoulos B."/>
            <person name="Baker S."/>
            <person name="Barry K."/>
            <person name="Bills G."/>
            <person name="Bluhm B."/>
            <person name="Cannon C."/>
            <person name="Castanera R."/>
            <person name="Culley D."/>
            <person name="Daum C."/>
            <person name="Ezra D."/>
            <person name="Gonzalez J."/>
            <person name="Henrissat B."/>
            <person name="Kuo A."/>
            <person name="Liang C."/>
            <person name="Lipzen A."/>
            <person name="Lutzoni F."/>
            <person name="Magnuson J."/>
            <person name="Mondo S."/>
            <person name="Nolan M."/>
            <person name="Ohm R."/>
            <person name="Pangilinan J."/>
            <person name="Park H.-J."/>
            <person name="Ramirez L."/>
            <person name="Alfaro M."/>
            <person name="Sun H."/>
            <person name="Tritt A."/>
            <person name="Yoshinaga Y."/>
            <person name="Zwiers L.-H."/>
            <person name="Turgeon B."/>
            <person name="Goodwin S."/>
            <person name="Spatafora J."/>
            <person name="Crous P."/>
            <person name="Grigoriev I."/>
        </authorList>
    </citation>
    <scope>NUCLEOTIDE SEQUENCE</scope>
    <source>
        <strain evidence="2">CBS 122367</strain>
    </source>
</reference>
<keyword evidence="3" id="KW-1185">Reference proteome</keyword>
<keyword evidence="1" id="KW-0732">Signal</keyword>
<evidence type="ECO:0008006" key="4">
    <source>
        <dbReference type="Google" id="ProtNLM"/>
    </source>
</evidence>
<gene>
    <name evidence="2" type="ORF">K458DRAFT_137461</name>
</gene>
<dbReference type="AlphaFoldDB" id="A0A6G1IK40"/>
<organism evidence="2 3">
    <name type="scientific">Lentithecium fluviatile CBS 122367</name>
    <dbReference type="NCBI Taxonomy" id="1168545"/>
    <lineage>
        <taxon>Eukaryota</taxon>
        <taxon>Fungi</taxon>
        <taxon>Dikarya</taxon>
        <taxon>Ascomycota</taxon>
        <taxon>Pezizomycotina</taxon>
        <taxon>Dothideomycetes</taxon>
        <taxon>Pleosporomycetidae</taxon>
        <taxon>Pleosporales</taxon>
        <taxon>Massarineae</taxon>
        <taxon>Lentitheciaceae</taxon>
        <taxon>Lentithecium</taxon>
    </lineage>
</organism>
<sequence length="151" mass="17049">MLTFLSLLCRAPSHTLSFLVMLMHQCGLRGAVGVRIRAEKAIWKENERLASVSLRCSWWHGELGRTMLPKRSTFALFKTIVSIQSIVKSCRFCSCLDVGQSSQKAVGWAKISRKCGKVDWDVGVIMRQQRVLVFSEPWSGPNLFFPSPAFN</sequence>
<dbReference type="Proteomes" id="UP000799291">
    <property type="component" value="Unassembled WGS sequence"/>
</dbReference>
<feature type="signal peptide" evidence="1">
    <location>
        <begin position="1"/>
        <end position="17"/>
    </location>
</feature>